<dbReference type="EMBL" id="CAJZBQ010000016">
    <property type="protein sequence ID" value="CAG9316566.1"/>
    <property type="molecule type" value="Genomic_DNA"/>
</dbReference>
<keyword evidence="1" id="KW-1133">Transmembrane helix</keyword>
<gene>
    <name evidence="2" type="ORF">BSTOLATCC_MIC16921</name>
</gene>
<evidence type="ECO:0000313" key="3">
    <source>
        <dbReference type="Proteomes" id="UP001162131"/>
    </source>
</evidence>
<proteinExistence type="predicted"/>
<name>A0AAU9IS50_9CILI</name>
<keyword evidence="1" id="KW-0472">Membrane</keyword>
<keyword evidence="1" id="KW-0812">Transmembrane</keyword>
<keyword evidence="3" id="KW-1185">Reference proteome</keyword>
<dbReference type="AlphaFoldDB" id="A0AAU9IS50"/>
<sequence length="102" mass="12291">MNSIVNYFKKNPQFAKIEKQKLIIVKFIDISWYNSCIIFFVFISEKIFKNVKKIVTCHRINFICNGMSNFFGILKLIYHRKQNEISPIHYTNYSIGYQKYFS</sequence>
<accession>A0AAU9IS50</accession>
<organism evidence="2 3">
    <name type="scientific">Blepharisma stoltei</name>
    <dbReference type="NCBI Taxonomy" id="1481888"/>
    <lineage>
        <taxon>Eukaryota</taxon>
        <taxon>Sar</taxon>
        <taxon>Alveolata</taxon>
        <taxon>Ciliophora</taxon>
        <taxon>Postciliodesmatophora</taxon>
        <taxon>Heterotrichea</taxon>
        <taxon>Heterotrichida</taxon>
        <taxon>Blepharismidae</taxon>
        <taxon>Blepharisma</taxon>
    </lineage>
</organism>
<dbReference type="Proteomes" id="UP001162131">
    <property type="component" value="Unassembled WGS sequence"/>
</dbReference>
<comment type="caution">
    <text evidence="2">The sequence shown here is derived from an EMBL/GenBank/DDBJ whole genome shotgun (WGS) entry which is preliminary data.</text>
</comment>
<evidence type="ECO:0000313" key="2">
    <source>
        <dbReference type="EMBL" id="CAG9316566.1"/>
    </source>
</evidence>
<feature type="transmembrane region" description="Helical" evidence="1">
    <location>
        <begin position="23"/>
        <end position="43"/>
    </location>
</feature>
<reference evidence="2" key="1">
    <citation type="submission" date="2021-09" db="EMBL/GenBank/DDBJ databases">
        <authorList>
            <consortium name="AG Swart"/>
            <person name="Singh M."/>
            <person name="Singh A."/>
            <person name="Seah K."/>
            <person name="Emmerich C."/>
        </authorList>
    </citation>
    <scope>NUCLEOTIDE SEQUENCE</scope>
    <source>
        <strain evidence="2">ATCC30299</strain>
    </source>
</reference>
<protein>
    <submittedName>
        <fullName evidence="2">Uncharacterized protein</fullName>
    </submittedName>
</protein>
<evidence type="ECO:0000256" key="1">
    <source>
        <dbReference type="SAM" id="Phobius"/>
    </source>
</evidence>